<dbReference type="Pfam" id="PF08281">
    <property type="entry name" value="Sigma70_r4_2"/>
    <property type="match status" value="1"/>
</dbReference>
<dbReference type="InterPro" id="IPR014284">
    <property type="entry name" value="RNA_pol_sigma-70_dom"/>
</dbReference>
<protein>
    <submittedName>
        <fullName evidence="7">Sigma-70 family RNA polymerase sigma factor</fullName>
    </submittedName>
</protein>
<dbReference type="Proteomes" id="UP001221597">
    <property type="component" value="Chromosome"/>
</dbReference>
<gene>
    <name evidence="7" type="ORF">P9989_01520</name>
</gene>
<feature type="domain" description="RNA polymerase sigma-70 region 2" evidence="5">
    <location>
        <begin position="9"/>
        <end position="76"/>
    </location>
</feature>
<dbReference type="InterPro" id="IPR007627">
    <property type="entry name" value="RNA_pol_sigma70_r2"/>
</dbReference>
<dbReference type="Pfam" id="PF04542">
    <property type="entry name" value="Sigma70_r2"/>
    <property type="match status" value="1"/>
</dbReference>
<evidence type="ECO:0000256" key="4">
    <source>
        <dbReference type="ARBA" id="ARBA00023163"/>
    </source>
</evidence>
<evidence type="ECO:0000313" key="7">
    <source>
        <dbReference type="EMBL" id="WFT75116.1"/>
    </source>
</evidence>
<name>A0ABY8J2C5_9BACI</name>
<keyword evidence="3" id="KW-0731">Sigma factor</keyword>
<feature type="domain" description="RNA polymerase sigma factor 70 region 4 type 2" evidence="6">
    <location>
        <begin position="113"/>
        <end position="160"/>
    </location>
</feature>
<keyword evidence="8" id="KW-1185">Reference proteome</keyword>
<dbReference type="SUPFAM" id="SSF88659">
    <property type="entry name" value="Sigma3 and sigma4 domains of RNA polymerase sigma factors"/>
    <property type="match status" value="1"/>
</dbReference>
<proteinExistence type="inferred from homology"/>
<dbReference type="NCBIfam" id="TIGR02937">
    <property type="entry name" value="sigma70-ECF"/>
    <property type="match status" value="1"/>
</dbReference>
<dbReference type="EMBL" id="CP121671">
    <property type="protein sequence ID" value="WFT75116.1"/>
    <property type="molecule type" value="Genomic_DNA"/>
</dbReference>
<keyword evidence="4" id="KW-0804">Transcription</keyword>
<evidence type="ECO:0000259" key="6">
    <source>
        <dbReference type="Pfam" id="PF08281"/>
    </source>
</evidence>
<dbReference type="InterPro" id="IPR036388">
    <property type="entry name" value="WH-like_DNA-bd_sf"/>
</dbReference>
<dbReference type="PANTHER" id="PTHR43133">
    <property type="entry name" value="RNA POLYMERASE ECF-TYPE SIGMA FACTO"/>
    <property type="match status" value="1"/>
</dbReference>
<dbReference type="RefSeq" id="WP_283077085.1">
    <property type="nucleotide sequence ID" value="NZ_CP121671.1"/>
</dbReference>
<dbReference type="PANTHER" id="PTHR43133:SF51">
    <property type="entry name" value="RNA POLYMERASE SIGMA FACTOR"/>
    <property type="match status" value="1"/>
</dbReference>
<keyword evidence="2" id="KW-0805">Transcription regulation</keyword>
<reference evidence="7 8" key="1">
    <citation type="submission" date="2023-04" db="EMBL/GenBank/DDBJ databases">
        <title>Genome sequence of Halobacillus naozhouensis KACC 21980.</title>
        <authorList>
            <person name="Kim S."/>
            <person name="Heo J."/>
            <person name="Kwon S.-W."/>
        </authorList>
    </citation>
    <scope>NUCLEOTIDE SEQUENCE [LARGE SCALE GENOMIC DNA]</scope>
    <source>
        <strain evidence="7 8">KCTC 13234</strain>
    </source>
</reference>
<comment type="similarity">
    <text evidence="1">Belongs to the sigma-70 factor family. ECF subfamily.</text>
</comment>
<dbReference type="InterPro" id="IPR039425">
    <property type="entry name" value="RNA_pol_sigma-70-like"/>
</dbReference>
<evidence type="ECO:0000256" key="1">
    <source>
        <dbReference type="ARBA" id="ARBA00010641"/>
    </source>
</evidence>
<dbReference type="SUPFAM" id="SSF88946">
    <property type="entry name" value="Sigma2 domain of RNA polymerase sigma factors"/>
    <property type="match status" value="1"/>
</dbReference>
<evidence type="ECO:0000259" key="5">
    <source>
        <dbReference type="Pfam" id="PF04542"/>
    </source>
</evidence>
<evidence type="ECO:0000313" key="8">
    <source>
        <dbReference type="Proteomes" id="UP001221597"/>
    </source>
</evidence>
<dbReference type="Gene3D" id="1.10.1740.10">
    <property type="match status" value="1"/>
</dbReference>
<evidence type="ECO:0000256" key="3">
    <source>
        <dbReference type="ARBA" id="ARBA00023082"/>
    </source>
</evidence>
<dbReference type="Gene3D" id="1.10.10.10">
    <property type="entry name" value="Winged helix-like DNA-binding domain superfamily/Winged helix DNA-binding domain"/>
    <property type="match status" value="1"/>
</dbReference>
<sequence>MMDEDFDELYLTYYNRVYYSAYRVTKDQCSAEDVLQETFIKAYRNSDQLKDVEKIGAWLSTAATRTAIDLLRKERKYVVTEIEEVPLRVGEVASFRSTVEESCEQRELEEEVWKSTSSLSPKLKEIFKMKYYFYFKEAEIAKHLQLSPSAVKSRLYRARNYMKKQVEGLTEHDQTA</sequence>
<evidence type="ECO:0000256" key="2">
    <source>
        <dbReference type="ARBA" id="ARBA00023015"/>
    </source>
</evidence>
<dbReference type="InterPro" id="IPR013324">
    <property type="entry name" value="RNA_pol_sigma_r3/r4-like"/>
</dbReference>
<organism evidence="7 8">
    <name type="scientific">Halobacillus naozhouensis</name>
    <dbReference type="NCBI Taxonomy" id="554880"/>
    <lineage>
        <taxon>Bacteria</taxon>
        <taxon>Bacillati</taxon>
        <taxon>Bacillota</taxon>
        <taxon>Bacilli</taxon>
        <taxon>Bacillales</taxon>
        <taxon>Bacillaceae</taxon>
        <taxon>Halobacillus</taxon>
    </lineage>
</organism>
<dbReference type="InterPro" id="IPR013325">
    <property type="entry name" value="RNA_pol_sigma_r2"/>
</dbReference>
<dbReference type="InterPro" id="IPR013249">
    <property type="entry name" value="RNA_pol_sigma70_r4_t2"/>
</dbReference>
<accession>A0ABY8J2C5</accession>